<keyword evidence="2" id="KW-1185">Reference proteome</keyword>
<dbReference type="Proteomes" id="UP001607303">
    <property type="component" value="Unassembled WGS sequence"/>
</dbReference>
<organism evidence="1 2">
    <name type="scientific">Vespula maculifrons</name>
    <name type="common">Eastern yellow jacket</name>
    <name type="synonym">Wasp</name>
    <dbReference type="NCBI Taxonomy" id="7453"/>
    <lineage>
        <taxon>Eukaryota</taxon>
        <taxon>Metazoa</taxon>
        <taxon>Ecdysozoa</taxon>
        <taxon>Arthropoda</taxon>
        <taxon>Hexapoda</taxon>
        <taxon>Insecta</taxon>
        <taxon>Pterygota</taxon>
        <taxon>Neoptera</taxon>
        <taxon>Endopterygota</taxon>
        <taxon>Hymenoptera</taxon>
        <taxon>Apocrita</taxon>
        <taxon>Aculeata</taxon>
        <taxon>Vespoidea</taxon>
        <taxon>Vespidae</taxon>
        <taxon>Vespinae</taxon>
        <taxon>Vespula</taxon>
    </lineage>
</organism>
<gene>
    <name evidence="1" type="ORF">V1477_016070</name>
</gene>
<dbReference type="AlphaFoldDB" id="A0ABD2BC39"/>
<dbReference type="EMBL" id="JAYRBN010000091">
    <property type="protein sequence ID" value="KAL2730259.1"/>
    <property type="molecule type" value="Genomic_DNA"/>
</dbReference>
<evidence type="ECO:0000313" key="2">
    <source>
        <dbReference type="Proteomes" id="UP001607303"/>
    </source>
</evidence>
<protein>
    <submittedName>
        <fullName evidence="1">Uncharacterized protein</fullName>
    </submittedName>
</protein>
<sequence length="62" mass="6605">MLSALGIGFRTRIGKAGSAPAGKLKIRLCSLAIDVDTECGSSGWRIGKETRNTFDGRSWMCG</sequence>
<evidence type="ECO:0000313" key="1">
    <source>
        <dbReference type="EMBL" id="KAL2730259.1"/>
    </source>
</evidence>
<reference evidence="1 2" key="1">
    <citation type="journal article" date="2024" name="Ann. Entomol. Soc. Am.">
        <title>Genomic analyses of the southern and eastern yellowjacket wasps (Hymenoptera: Vespidae) reveal evolutionary signatures of social life.</title>
        <authorList>
            <person name="Catto M.A."/>
            <person name="Caine P.B."/>
            <person name="Orr S.E."/>
            <person name="Hunt B.G."/>
            <person name="Goodisman M.A.D."/>
        </authorList>
    </citation>
    <scope>NUCLEOTIDE SEQUENCE [LARGE SCALE GENOMIC DNA]</scope>
    <source>
        <strain evidence="1">232</strain>
        <tissue evidence="1">Head and thorax</tissue>
    </source>
</reference>
<proteinExistence type="predicted"/>
<name>A0ABD2BC39_VESMC</name>
<comment type="caution">
    <text evidence="1">The sequence shown here is derived from an EMBL/GenBank/DDBJ whole genome shotgun (WGS) entry which is preliminary data.</text>
</comment>
<accession>A0ABD2BC39</accession>